<reference evidence="1 2" key="1">
    <citation type="journal article" date="2018" name="PLoS ONE">
        <title>The draft genome of Kipferlia bialata reveals reductive genome evolution in fornicate parasites.</title>
        <authorList>
            <person name="Tanifuji G."/>
            <person name="Takabayashi S."/>
            <person name="Kume K."/>
            <person name="Takagi M."/>
            <person name="Nakayama T."/>
            <person name="Kamikawa R."/>
            <person name="Inagaki Y."/>
            <person name="Hashimoto T."/>
        </authorList>
    </citation>
    <scope>NUCLEOTIDE SEQUENCE [LARGE SCALE GENOMIC DNA]</scope>
    <source>
        <strain evidence="1">NY0173</strain>
    </source>
</reference>
<evidence type="ECO:0000313" key="2">
    <source>
        <dbReference type="Proteomes" id="UP000265618"/>
    </source>
</evidence>
<dbReference type="EMBL" id="BDIP01000105">
    <property type="protein sequence ID" value="GIQ80102.1"/>
    <property type="molecule type" value="Genomic_DNA"/>
</dbReference>
<accession>A0A9K3CP55</accession>
<gene>
    <name evidence="1" type="ORF">KIPB_000848</name>
</gene>
<protein>
    <submittedName>
        <fullName evidence="1">Uncharacterized protein</fullName>
    </submittedName>
</protein>
<keyword evidence="2" id="KW-1185">Reference proteome</keyword>
<comment type="caution">
    <text evidence="1">The sequence shown here is derived from an EMBL/GenBank/DDBJ whole genome shotgun (WGS) entry which is preliminary data.</text>
</comment>
<organism evidence="1 2">
    <name type="scientific">Kipferlia bialata</name>
    <dbReference type="NCBI Taxonomy" id="797122"/>
    <lineage>
        <taxon>Eukaryota</taxon>
        <taxon>Metamonada</taxon>
        <taxon>Carpediemonas-like organisms</taxon>
        <taxon>Kipferlia</taxon>
    </lineage>
</organism>
<dbReference type="AlphaFoldDB" id="A0A9K3CP55"/>
<name>A0A9K3CP55_9EUKA</name>
<proteinExistence type="predicted"/>
<dbReference type="Proteomes" id="UP000265618">
    <property type="component" value="Unassembled WGS sequence"/>
</dbReference>
<sequence length="80" mass="8306">MITSYKNAKTVYTSGDSSGVSYGVSNGVEVVHLSIAPGDIIPSHALPFNVTFFVSSGDSGEAVTGYSSCRSAEILAELCR</sequence>
<evidence type="ECO:0000313" key="1">
    <source>
        <dbReference type="EMBL" id="GIQ80102.1"/>
    </source>
</evidence>